<keyword evidence="2" id="KW-1185">Reference proteome</keyword>
<gene>
    <name evidence="1" type="ORF">EBI00_00140</name>
</gene>
<accession>A0A3M8QA41</accession>
<protein>
    <submittedName>
        <fullName evidence="1">Penicillin-binding protein activator LpoB</fullName>
    </submittedName>
</protein>
<organism evidence="1 2">
    <name type="scientific">Marinomonas hwangdonensis</name>
    <dbReference type="NCBI Taxonomy" id="1053647"/>
    <lineage>
        <taxon>Bacteria</taxon>
        <taxon>Pseudomonadati</taxon>
        <taxon>Pseudomonadota</taxon>
        <taxon>Gammaproteobacteria</taxon>
        <taxon>Oceanospirillales</taxon>
        <taxon>Oceanospirillaceae</taxon>
        <taxon>Marinomonas</taxon>
    </lineage>
</organism>
<proteinExistence type="predicted"/>
<evidence type="ECO:0000313" key="2">
    <source>
        <dbReference type="Proteomes" id="UP000280507"/>
    </source>
</evidence>
<comment type="caution">
    <text evidence="1">The sequence shown here is derived from an EMBL/GenBank/DDBJ whole genome shotgun (WGS) entry which is preliminary data.</text>
</comment>
<evidence type="ECO:0000313" key="1">
    <source>
        <dbReference type="EMBL" id="RNF52571.1"/>
    </source>
</evidence>
<dbReference type="Proteomes" id="UP000280507">
    <property type="component" value="Unassembled WGS sequence"/>
</dbReference>
<dbReference type="InterPro" id="IPR014094">
    <property type="entry name" value="LpoB"/>
</dbReference>
<dbReference type="Gene3D" id="3.40.50.10610">
    <property type="entry name" value="ABC-type transport auxiliary lipoprotein component"/>
    <property type="match status" value="1"/>
</dbReference>
<dbReference type="AlphaFoldDB" id="A0A3M8QA41"/>
<sequence>MHTTQIVQKHTTWVTRSLKSLFILSIAVLLTACSGSVKRLDINDDVMLSDRWNDTDSRLVAEEMMGDMLTFPWFRDYNFSNKGNPTVIVQTIRNKTSEHIPVDTFINDIKRSLLRAGKVDFVVSGAERDDVRSEREEQALNAAPDTVAQFGLEQGAGFALSGSINSIVDSNGDQRVSFYQVDLKLIDMTTNREVWNGQKKIKKLADKGFF</sequence>
<name>A0A3M8QA41_9GAMM</name>
<reference evidence="1 2" key="1">
    <citation type="journal article" date="2012" name="Int. J. Syst. Evol. Microbiol.">
        <title>Marinomonas hwangdonensis sp. nov., isolated from seawater.</title>
        <authorList>
            <person name="Jung Y.T."/>
            <person name="Oh T.K."/>
            <person name="Yoon J.H."/>
        </authorList>
    </citation>
    <scope>NUCLEOTIDE SEQUENCE [LARGE SCALE GENOMIC DNA]</scope>
    <source>
        <strain evidence="1 2">HDW-15</strain>
    </source>
</reference>
<dbReference type="RefSeq" id="WP_123093909.1">
    <property type="nucleotide sequence ID" value="NZ_RIZG01000001.1"/>
</dbReference>
<dbReference type="OrthoDB" id="9803653at2"/>
<dbReference type="EMBL" id="RIZG01000001">
    <property type="protein sequence ID" value="RNF52571.1"/>
    <property type="molecule type" value="Genomic_DNA"/>
</dbReference>
<dbReference type="Pfam" id="PF13036">
    <property type="entry name" value="LpoB"/>
    <property type="match status" value="1"/>
</dbReference>